<feature type="non-terminal residue" evidence="2">
    <location>
        <position position="1"/>
    </location>
</feature>
<comment type="caution">
    <text evidence="2">The sequence shown here is derived from an EMBL/GenBank/DDBJ whole genome shotgun (WGS) entry which is preliminary data.</text>
</comment>
<protein>
    <submittedName>
        <fullName evidence="2">Uncharacterized protein</fullName>
    </submittedName>
</protein>
<dbReference type="PATRIC" id="fig|264450.4.peg.1514"/>
<gene>
    <name evidence="2" type="ORF">ALO79_01255</name>
</gene>
<accession>A0A0P9NVI0</accession>
<evidence type="ECO:0000313" key="3">
    <source>
        <dbReference type="Proteomes" id="UP000050381"/>
    </source>
</evidence>
<dbReference type="AlphaFoldDB" id="A0A0P9NVI0"/>
<dbReference type="RefSeq" id="WP_221034372.1">
    <property type="nucleotide sequence ID" value="NZ_LJQD01000563.1"/>
</dbReference>
<evidence type="ECO:0000313" key="2">
    <source>
        <dbReference type="EMBL" id="KPW89208.1"/>
    </source>
</evidence>
<dbReference type="EMBL" id="LJQD01000563">
    <property type="protein sequence ID" value="KPW89208.1"/>
    <property type="molecule type" value="Genomic_DNA"/>
</dbReference>
<feature type="region of interest" description="Disordered" evidence="1">
    <location>
        <begin position="1"/>
        <end position="29"/>
    </location>
</feature>
<name>A0A0P9NVI0_PSESX</name>
<reference evidence="2 3" key="1">
    <citation type="submission" date="2015-09" db="EMBL/GenBank/DDBJ databases">
        <title>Genome announcement of multiple Pseudomonas syringae strains.</title>
        <authorList>
            <person name="Thakur S."/>
            <person name="Wang P.W."/>
            <person name="Gong Y."/>
            <person name="Weir B.S."/>
            <person name="Guttman D.S."/>
        </authorList>
    </citation>
    <scope>NUCLEOTIDE SEQUENCE [LARGE SCALE GENOMIC DNA]</scope>
    <source>
        <strain evidence="2 3">ICMP9419</strain>
    </source>
</reference>
<feature type="compositionally biased region" description="Low complexity" evidence="1">
    <location>
        <begin position="8"/>
        <end position="23"/>
    </location>
</feature>
<organism evidence="2 3">
    <name type="scientific">Pseudomonas syringae pv. castaneae</name>
    <dbReference type="NCBI Taxonomy" id="264450"/>
    <lineage>
        <taxon>Bacteria</taxon>
        <taxon>Pseudomonadati</taxon>
        <taxon>Pseudomonadota</taxon>
        <taxon>Gammaproteobacteria</taxon>
        <taxon>Pseudomonadales</taxon>
        <taxon>Pseudomonadaceae</taxon>
        <taxon>Pseudomonas</taxon>
        <taxon>Pseudomonas syringae</taxon>
    </lineage>
</organism>
<dbReference type="Proteomes" id="UP000050381">
    <property type="component" value="Unassembled WGS sequence"/>
</dbReference>
<proteinExistence type="predicted"/>
<sequence length="88" mass="9347">QSFPKAVPGASRAGPQAAAQPPHQAEDPKVRTKIHALLDTTGSPIYDGRVGAAIALLYHLYRQGTGTTAPQALDFAWGPGIRFETHKT</sequence>
<evidence type="ECO:0000256" key="1">
    <source>
        <dbReference type="SAM" id="MobiDB-lite"/>
    </source>
</evidence>